<feature type="transmembrane region" description="Helical" evidence="6">
    <location>
        <begin position="34"/>
        <end position="54"/>
    </location>
</feature>
<dbReference type="PANTHER" id="PTHR21716:SF62">
    <property type="entry name" value="TRANSPORT PROTEIN YDBI-RELATED"/>
    <property type="match status" value="1"/>
</dbReference>
<evidence type="ECO:0000313" key="8">
    <source>
        <dbReference type="Proteomes" id="UP000179214"/>
    </source>
</evidence>
<feature type="transmembrane region" description="Helical" evidence="6">
    <location>
        <begin position="9"/>
        <end position="28"/>
    </location>
</feature>
<dbReference type="InterPro" id="IPR002549">
    <property type="entry name" value="AI-2E-like"/>
</dbReference>
<comment type="subcellular location">
    <subcellularLocation>
        <location evidence="1">Membrane</location>
        <topology evidence="1">Multi-pass membrane protein</topology>
    </subcellularLocation>
</comment>
<feature type="transmembrane region" description="Helical" evidence="6">
    <location>
        <begin position="227"/>
        <end position="254"/>
    </location>
</feature>
<evidence type="ECO:0000256" key="6">
    <source>
        <dbReference type="SAM" id="Phobius"/>
    </source>
</evidence>
<name>A0A1G2I9F6_9BACT</name>
<evidence type="ECO:0000256" key="4">
    <source>
        <dbReference type="ARBA" id="ARBA00022989"/>
    </source>
</evidence>
<keyword evidence="3 6" id="KW-0812">Transmembrane</keyword>
<dbReference type="GO" id="GO:0016020">
    <property type="term" value="C:membrane"/>
    <property type="evidence" value="ECO:0007669"/>
    <property type="project" value="UniProtKB-SubCell"/>
</dbReference>
<keyword evidence="4 6" id="KW-1133">Transmembrane helix</keyword>
<dbReference type="Proteomes" id="UP000179214">
    <property type="component" value="Unassembled WGS sequence"/>
</dbReference>
<gene>
    <name evidence="7" type="ORF">A3F47_00210</name>
</gene>
<evidence type="ECO:0000256" key="1">
    <source>
        <dbReference type="ARBA" id="ARBA00004141"/>
    </source>
</evidence>
<comment type="similarity">
    <text evidence="2">Belongs to the autoinducer-2 exporter (AI-2E) (TC 2.A.86) family.</text>
</comment>
<dbReference type="PANTHER" id="PTHR21716">
    <property type="entry name" value="TRANSMEMBRANE PROTEIN"/>
    <property type="match status" value="1"/>
</dbReference>
<feature type="transmembrane region" description="Helical" evidence="6">
    <location>
        <begin position="200"/>
        <end position="221"/>
    </location>
</feature>
<sequence length="349" mass="39415">MEQKQTLDISWETIIKVFIAGFVLYVLFLARDIVVWFFFALIISLLVQPVINFLRKIYVPKILAVILVYLSIFGILGVVIYLTAPILIFEINQLSQNIPEYFEKLNPIFKSLGISVAQNFEDFTSDLVVKLQESSGSIIKAMYVFFGGLASTILIFVFAFYISLEEKGPEKFLSLLTPKKYESRVVSLFENAQFKVAGWFGARILSCLFVGILSFVIFFIFGVRYAFILSLISGLLNFVPFIGPLITAVLAVLFVGVSNSWLMAIYILVALYAVQAIDNNIITPLLMKKFLDLPPILVLISLLVGGMIFGILGMIFVVPVFGIIYEFLKEFFESKKREEVHSNISEGQY</sequence>
<evidence type="ECO:0000256" key="3">
    <source>
        <dbReference type="ARBA" id="ARBA00022692"/>
    </source>
</evidence>
<dbReference type="GO" id="GO:0055085">
    <property type="term" value="P:transmembrane transport"/>
    <property type="evidence" value="ECO:0007669"/>
    <property type="project" value="TreeGrafter"/>
</dbReference>
<reference evidence="7 8" key="1">
    <citation type="journal article" date="2016" name="Nat. Commun.">
        <title>Thousands of microbial genomes shed light on interconnected biogeochemical processes in an aquifer system.</title>
        <authorList>
            <person name="Anantharaman K."/>
            <person name="Brown C.T."/>
            <person name="Hug L.A."/>
            <person name="Sharon I."/>
            <person name="Castelle C.J."/>
            <person name="Probst A.J."/>
            <person name="Thomas B.C."/>
            <person name="Singh A."/>
            <person name="Wilkins M.J."/>
            <person name="Karaoz U."/>
            <person name="Brodie E.L."/>
            <person name="Williams K.H."/>
            <person name="Hubbard S.S."/>
            <person name="Banfield J.F."/>
        </authorList>
    </citation>
    <scope>NUCLEOTIDE SEQUENCE [LARGE SCALE GENOMIC DNA]</scope>
</reference>
<comment type="caution">
    <text evidence="7">The sequence shown here is derived from an EMBL/GenBank/DDBJ whole genome shotgun (WGS) entry which is preliminary data.</text>
</comment>
<feature type="transmembrane region" description="Helical" evidence="6">
    <location>
        <begin position="66"/>
        <end position="89"/>
    </location>
</feature>
<dbReference type="EMBL" id="MHOV01000005">
    <property type="protein sequence ID" value="OGZ70668.1"/>
    <property type="molecule type" value="Genomic_DNA"/>
</dbReference>
<organism evidence="7 8">
    <name type="scientific">Candidatus Staskawiczbacteria bacterium RIFCSPHIGHO2_12_FULL_38_11</name>
    <dbReference type="NCBI Taxonomy" id="1802209"/>
    <lineage>
        <taxon>Bacteria</taxon>
        <taxon>Candidatus Staskawicziibacteriota</taxon>
    </lineage>
</organism>
<accession>A0A1G2I9F6</accession>
<feature type="transmembrane region" description="Helical" evidence="6">
    <location>
        <begin position="141"/>
        <end position="164"/>
    </location>
</feature>
<feature type="transmembrane region" description="Helical" evidence="6">
    <location>
        <begin position="297"/>
        <end position="328"/>
    </location>
</feature>
<protein>
    <recommendedName>
        <fullName evidence="9">AI-2E family transporter</fullName>
    </recommendedName>
</protein>
<dbReference type="AlphaFoldDB" id="A0A1G2I9F6"/>
<feature type="transmembrane region" description="Helical" evidence="6">
    <location>
        <begin position="261"/>
        <end position="277"/>
    </location>
</feature>
<evidence type="ECO:0000256" key="2">
    <source>
        <dbReference type="ARBA" id="ARBA00009773"/>
    </source>
</evidence>
<evidence type="ECO:0000313" key="7">
    <source>
        <dbReference type="EMBL" id="OGZ70668.1"/>
    </source>
</evidence>
<evidence type="ECO:0000256" key="5">
    <source>
        <dbReference type="ARBA" id="ARBA00023136"/>
    </source>
</evidence>
<proteinExistence type="inferred from homology"/>
<keyword evidence="5 6" id="KW-0472">Membrane</keyword>
<dbReference type="Pfam" id="PF01594">
    <property type="entry name" value="AI-2E_transport"/>
    <property type="match status" value="1"/>
</dbReference>
<evidence type="ECO:0008006" key="9">
    <source>
        <dbReference type="Google" id="ProtNLM"/>
    </source>
</evidence>